<dbReference type="AlphaFoldDB" id="F9WP56"/>
<evidence type="ECO:0000313" key="3">
    <source>
        <dbReference type="EMBL" id="CCD19330.1"/>
    </source>
</evidence>
<dbReference type="EMBL" id="CAEX01003176">
    <property type="protein sequence ID" value="CCD19330.1"/>
    <property type="molecule type" value="Genomic_DNA"/>
</dbReference>
<accession>F9WP56</accession>
<evidence type="ECO:0000256" key="2">
    <source>
        <dbReference type="SAM" id="SignalP"/>
    </source>
</evidence>
<organism evidence="3 4">
    <name type="scientific">Trypanosoma vivax (strain Y486)</name>
    <dbReference type="NCBI Taxonomy" id="1055687"/>
    <lineage>
        <taxon>Eukaryota</taxon>
        <taxon>Discoba</taxon>
        <taxon>Euglenozoa</taxon>
        <taxon>Kinetoplastea</taxon>
        <taxon>Metakinetoplastina</taxon>
        <taxon>Trypanosomatida</taxon>
        <taxon>Trypanosomatidae</taxon>
        <taxon>Trypanosoma</taxon>
        <taxon>Duttonella</taxon>
    </lineage>
</organism>
<gene>
    <name evidence="3" type="ORF">TvY486_0020250</name>
</gene>
<evidence type="ECO:0008006" key="5">
    <source>
        <dbReference type="Google" id="ProtNLM"/>
    </source>
</evidence>
<protein>
    <recommendedName>
        <fullName evidence="5">Methyl-accepting transducer domain-containing protein</fullName>
    </recommendedName>
</protein>
<name>F9WP56_TRYVY</name>
<sequence>MSAMRFCFALLLSVCFVLRVSCSKNCPRRKGDTSDVRKCAAKELLWGWLNVTNKTAVRAEKVMQNATALRDRANKVETKAKESLKMANNVMERLQKIKSKKTATVQRAMRMLEHVIARVNTSREEAVKAEKNANESMKAAVGGYGTILLAAKSILSGIDNGFISYEIASKKIDEIQIAEGACPEDVLVSKNLSAVADGLDGEKNLSEWKAQTLRLLDSTYDKITKNENTCHFTFNDAVKFEGVKDAISSAAEGLGNALKEFDTADLTLKEAEKNVTNATNEVEVVNATMLGHFKKNGEKLCGMIGRHAELSTQLRATVEHLENAKQQATSKVSDTENLLSNAAETNKVVQTVAGAISRLLKAGSLSLSSSGALFASRNITSANESVKRLKDTASVLAQNASSANKSTNEVEREMESTKEVLEHISKQLIARLNETQLSVNSLSADECNKTFFEVLGKSWDVAFDCALLVNESALVETEGAIEKLETQIRQMETNLSKINRGVLTITATMSNAAQFKEAAKTAVADAVTDVLRSLMEEVCASATELHKLHMDTDGFKGRAVTLRTNVSEESRRAEAAWRNATANSEMPQDVEDGFTHASRGVVVLEKQLERINAQYARATTGLSEGLKITEDRDAKSHIPVVNFV</sequence>
<feature type="signal peptide" evidence="2">
    <location>
        <begin position="1"/>
        <end position="22"/>
    </location>
</feature>
<evidence type="ECO:0000313" key="4">
    <source>
        <dbReference type="Proteomes" id="UP000009027"/>
    </source>
</evidence>
<keyword evidence="4" id="KW-1185">Reference proteome</keyword>
<feature type="non-terminal residue" evidence="3">
    <location>
        <position position="644"/>
    </location>
</feature>
<keyword evidence="2" id="KW-0732">Signal</keyword>
<proteinExistence type="predicted"/>
<evidence type="ECO:0000256" key="1">
    <source>
        <dbReference type="SAM" id="Coils"/>
    </source>
</evidence>
<reference evidence="3 4" key="1">
    <citation type="journal article" date="2012" name="Proc. Natl. Acad. Sci. U.S.A.">
        <title>Antigenic diversity is generated by distinct evolutionary mechanisms in African trypanosome species.</title>
        <authorList>
            <person name="Jackson A.P."/>
            <person name="Berry A."/>
            <person name="Aslett M."/>
            <person name="Allison H.C."/>
            <person name="Burton P."/>
            <person name="Vavrova-Anderson J."/>
            <person name="Brown R."/>
            <person name="Browne H."/>
            <person name="Corton N."/>
            <person name="Hauser H."/>
            <person name="Gamble J."/>
            <person name="Gilderthorp R."/>
            <person name="Marcello L."/>
            <person name="McQuillan J."/>
            <person name="Otto T.D."/>
            <person name="Quail M.A."/>
            <person name="Sanders M.J."/>
            <person name="van Tonder A."/>
            <person name="Ginger M.L."/>
            <person name="Field M.C."/>
            <person name="Barry J.D."/>
            <person name="Hertz-Fowler C."/>
            <person name="Berriman M."/>
        </authorList>
    </citation>
    <scope>NUCLEOTIDE SEQUENCE</scope>
    <source>
        <strain evidence="3 4">Y486</strain>
    </source>
</reference>
<dbReference type="Proteomes" id="UP000009027">
    <property type="component" value="Unassembled WGS sequence"/>
</dbReference>
<feature type="chain" id="PRO_5003394954" description="Methyl-accepting transducer domain-containing protein" evidence="2">
    <location>
        <begin position="23"/>
        <end position="644"/>
    </location>
</feature>
<keyword evidence="1" id="KW-0175">Coiled coil</keyword>
<feature type="coiled-coil region" evidence="1">
    <location>
        <begin position="254"/>
        <end position="338"/>
    </location>
</feature>
<dbReference type="VEuPathDB" id="TriTrypDB:TvY486_0020250"/>
<feature type="coiled-coil region" evidence="1">
    <location>
        <begin position="474"/>
        <end position="501"/>
    </location>
</feature>